<evidence type="ECO:0000313" key="3">
    <source>
        <dbReference type="Proteomes" id="UP000320496"/>
    </source>
</evidence>
<dbReference type="EMBL" id="CP036275">
    <property type="protein sequence ID" value="QDU39726.1"/>
    <property type="molecule type" value="Genomic_DNA"/>
</dbReference>
<dbReference type="PANTHER" id="PTHR30272">
    <property type="entry name" value="3-HYDROXYACYL-[ACYL-CARRIER-PROTEIN] DEHYDRATASE"/>
    <property type="match status" value="1"/>
</dbReference>
<dbReference type="RefSeq" id="WP_145370882.1">
    <property type="nucleotide sequence ID" value="NZ_CP036275.1"/>
</dbReference>
<name>A0A517ZB53_9PLAN</name>
<dbReference type="InterPro" id="IPR029069">
    <property type="entry name" value="HotDog_dom_sf"/>
</dbReference>
<dbReference type="EC" id="4.2.1.59" evidence="2"/>
<dbReference type="KEGG" id="mri:Mal4_40730"/>
<organism evidence="2 3">
    <name type="scientific">Maioricimonas rarisocia</name>
    <dbReference type="NCBI Taxonomy" id="2528026"/>
    <lineage>
        <taxon>Bacteria</taxon>
        <taxon>Pseudomonadati</taxon>
        <taxon>Planctomycetota</taxon>
        <taxon>Planctomycetia</taxon>
        <taxon>Planctomycetales</taxon>
        <taxon>Planctomycetaceae</taxon>
        <taxon>Maioricimonas</taxon>
    </lineage>
</organism>
<dbReference type="Gene3D" id="3.10.129.10">
    <property type="entry name" value="Hotdog Thioesterase"/>
    <property type="match status" value="1"/>
</dbReference>
<accession>A0A517ZB53</accession>
<dbReference type="OrthoDB" id="270809at2"/>
<dbReference type="Proteomes" id="UP000320496">
    <property type="component" value="Chromosome"/>
</dbReference>
<dbReference type="CDD" id="cd01288">
    <property type="entry name" value="FabZ"/>
    <property type="match status" value="1"/>
</dbReference>
<dbReference type="Pfam" id="PF07977">
    <property type="entry name" value="FabA"/>
    <property type="match status" value="1"/>
</dbReference>
<reference evidence="2 3" key="1">
    <citation type="submission" date="2019-02" db="EMBL/GenBank/DDBJ databases">
        <title>Deep-cultivation of Planctomycetes and their phenomic and genomic characterization uncovers novel biology.</title>
        <authorList>
            <person name="Wiegand S."/>
            <person name="Jogler M."/>
            <person name="Boedeker C."/>
            <person name="Pinto D."/>
            <person name="Vollmers J."/>
            <person name="Rivas-Marin E."/>
            <person name="Kohn T."/>
            <person name="Peeters S.H."/>
            <person name="Heuer A."/>
            <person name="Rast P."/>
            <person name="Oberbeckmann S."/>
            <person name="Bunk B."/>
            <person name="Jeske O."/>
            <person name="Meyerdierks A."/>
            <person name="Storesund J.E."/>
            <person name="Kallscheuer N."/>
            <person name="Luecker S."/>
            <person name="Lage O.M."/>
            <person name="Pohl T."/>
            <person name="Merkel B.J."/>
            <person name="Hornburger P."/>
            <person name="Mueller R.-W."/>
            <person name="Bruemmer F."/>
            <person name="Labrenz M."/>
            <person name="Spormann A.M."/>
            <person name="Op den Camp H."/>
            <person name="Overmann J."/>
            <person name="Amann R."/>
            <person name="Jetten M.S.M."/>
            <person name="Mascher T."/>
            <person name="Medema M.H."/>
            <person name="Devos D.P."/>
            <person name="Kaster A.-K."/>
            <person name="Ovreas L."/>
            <person name="Rohde M."/>
            <person name="Galperin M.Y."/>
            <person name="Jogler C."/>
        </authorList>
    </citation>
    <scope>NUCLEOTIDE SEQUENCE [LARGE SCALE GENOMIC DNA]</scope>
    <source>
        <strain evidence="2 3">Mal4</strain>
    </source>
</reference>
<keyword evidence="3" id="KW-1185">Reference proteome</keyword>
<dbReference type="PANTHER" id="PTHR30272:SF1">
    <property type="entry name" value="3-HYDROXYACYL-[ACYL-CARRIER-PROTEIN] DEHYDRATASE"/>
    <property type="match status" value="1"/>
</dbReference>
<dbReference type="InterPro" id="IPR013114">
    <property type="entry name" value="FabA_FabZ"/>
</dbReference>
<proteinExistence type="predicted"/>
<sequence length="169" mass="18205">MRWFWVDRFIEFDSGRSAKAIKNVTLAEEHLHDHFPGFPVMPGSLILEGMAQTGGILLGETRDFEHIVVLAKVPKVEYHSWACPGDTLTYEATLLDARDEGGMVSVTARCGERLVAEAEIMFAHLEQSAGGDVPEGASQKNFVFELGGLMGILDVGKAGDAPASADAAD</sequence>
<evidence type="ECO:0000313" key="2">
    <source>
        <dbReference type="EMBL" id="QDU39726.1"/>
    </source>
</evidence>
<dbReference type="SUPFAM" id="SSF54637">
    <property type="entry name" value="Thioesterase/thiol ester dehydrase-isomerase"/>
    <property type="match status" value="1"/>
</dbReference>
<gene>
    <name evidence="2" type="primary">fabZ_4</name>
    <name evidence="2" type="ORF">Mal4_40730</name>
</gene>
<evidence type="ECO:0000256" key="1">
    <source>
        <dbReference type="ARBA" id="ARBA00023239"/>
    </source>
</evidence>
<protein>
    <submittedName>
        <fullName evidence="2">3-hydroxyacyl-[acyl-carrier-protein] dehydratase FabZ</fullName>
        <ecNumber evidence="2">4.2.1.59</ecNumber>
    </submittedName>
</protein>
<dbReference type="AlphaFoldDB" id="A0A517ZB53"/>
<dbReference type="GO" id="GO:0019171">
    <property type="term" value="F:(3R)-hydroxyacyl-[acyl-carrier-protein] dehydratase activity"/>
    <property type="evidence" value="ECO:0007669"/>
    <property type="project" value="UniProtKB-EC"/>
</dbReference>
<keyword evidence="1 2" id="KW-0456">Lyase</keyword>